<reference evidence="15" key="1">
    <citation type="journal article" date="2019" name="Plant Biotechnol. J.">
        <title>Genome sequencing of the Australian wild diploid species Gossypium australe highlights disease resistance and delayed gland morphogenesis.</title>
        <authorList>
            <person name="Cai Y."/>
            <person name="Cai X."/>
            <person name="Wang Q."/>
            <person name="Wang P."/>
            <person name="Zhang Y."/>
            <person name="Cai C."/>
            <person name="Xu Y."/>
            <person name="Wang K."/>
            <person name="Zhou Z."/>
            <person name="Wang C."/>
            <person name="Geng S."/>
            <person name="Li B."/>
            <person name="Dong Q."/>
            <person name="Hou Y."/>
            <person name="Wang H."/>
            <person name="Ai P."/>
            <person name="Liu Z."/>
            <person name="Yi F."/>
            <person name="Sun M."/>
            <person name="An G."/>
            <person name="Cheng J."/>
            <person name="Zhang Y."/>
            <person name="Shi Q."/>
            <person name="Xie Y."/>
            <person name="Shi X."/>
            <person name="Chang Y."/>
            <person name="Huang F."/>
            <person name="Chen Y."/>
            <person name="Hong S."/>
            <person name="Mi L."/>
            <person name="Sun Q."/>
            <person name="Zhang L."/>
            <person name="Zhou B."/>
            <person name="Peng R."/>
            <person name="Zhang X."/>
            <person name="Liu F."/>
        </authorList>
    </citation>
    <scope>NUCLEOTIDE SEQUENCE [LARGE SCALE GENOMIC DNA]</scope>
    <source>
        <strain evidence="15">cv. PA1801</strain>
    </source>
</reference>
<dbReference type="InterPro" id="IPR058751">
    <property type="entry name" value="RDRP_helical"/>
</dbReference>
<keyword evidence="6 8" id="KW-0943">RNA-mediated gene silencing</keyword>
<dbReference type="Pfam" id="PF24823">
    <property type="entry name" value="PH_RDR2"/>
    <property type="match status" value="1"/>
</dbReference>
<evidence type="ECO:0000256" key="5">
    <source>
        <dbReference type="ARBA" id="ARBA00022884"/>
    </source>
</evidence>
<dbReference type="AlphaFoldDB" id="A0A5B6U7X7"/>
<dbReference type="InterPro" id="IPR007855">
    <property type="entry name" value="RDRP"/>
</dbReference>
<dbReference type="InterPro" id="IPR057590">
    <property type="entry name" value="PH_RDR1/2-like"/>
</dbReference>
<dbReference type="Pfam" id="PF26252">
    <property type="entry name" value="RdRP_helical"/>
    <property type="match status" value="1"/>
</dbReference>
<dbReference type="GO" id="GO:0030422">
    <property type="term" value="P:siRNA processing"/>
    <property type="evidence" value="ECO:0007669"/>
    <property type="project" value="TreeGrafter"/>
</dbReference>
<feature type="domain" description="RDR1/2-like RRM" evidence="11">
    <location>
        <begin position="4"/>
        <end position="84"/>
    </location>
</feature>
<organism evidence="14 15">
    <name type="scientific">Gossypium australe</name>
    <dbReference type="NCBI Taxonomy" id="47621"/>
    <lineage>
        <taxon>Eukaryota</taxon>
        <taxon>Viridiplantae</taxon>
        <taxon>Streptophyta</taxon>
        <taxon>Embryophyta</taxon>
        <taxon>Tracheophyta</taxon>
        <taxon>Spermatophyta</taxon>
        <taxon>Magnoliopsida</taxon>
        <taxon>eudicotyledons</taxon>
        <taxon>Gunneridae</taxon>
        <taxon>Pentapetalae</taxon>
        <taxon>rosids</taxon>
        <taxon>malvids</taxon>
        <taxon>Malvales</taxon>
        <taxon>Malvaceae</taxon>
        <taxon>Malvoideae</taxon>
        <taxon>Gossypium</taxon>
    </lineage>
</organism>
<evidence type="ECO:0000256" key="8">
    <source>
        <dbReference type="RuleBase" id="RU363098"/>
    </source>
</evidence>
<sequence length="1147" mass="132103">MGKTIQVSGFLSNVSAGEVKTFLEGYTGRETVYALKIRQHKKGGRAYAIVQFTRSSDARLIIRLANQTLYYGRSYLKAREMETDIVPKPRAFLHTMERVTVNFGCQVSEEKFYVLWKADNVTLNFGTGMRKLEFLLSYCSSKYKLELFYENIWQIELRCPHSQTSKHLLIQLFGAPRIYEKEVRASECVFDDPLLNYFKDVSDDQWVRTTDFTRSNCIGQSSVLCLELPHNLQLPNFRENFAYYKENEGRLVLESGSSYSCNLSLVPIVCPSRVIDLPFEILFKVNLLVQNGCIPGPALDDAFYRLVDPCRMDKVYIDHALEKLYYLRECCYEPSRWLFEEYKHFSRSRKYQGSPTISLDEGLVYVRRVQITPSRVYFCGPEINVSNRVLRQFHNDIDNFLRISFVDEELEKIHSTNVQARGRRTGIYERILSTLRNGIVIGDKRFEFLAFSSSQLRENSAWMFASRKGLTAADIRSWMGNFSKIRNVAKYAARLGQSFSSSTETLSVSKDEINPIPDIEIMKYGIKYVFSDGIGKISAEFAKKVAAKCRLKGRTPSAFQIRISGFKGVVAIDPASSWKLSLRKSMEKYESENTKLDVLAWSKYQPCFLNRQLITLLSTLGVPDHTFEKKQRAVVDQLNALLTDPLEAQEALELMSPGENTNILKEMLLCGYKPDAEPFLSMMLETFRASKLLELRTKARIFVQKGRSMMGCLDETRTLNYGQVFVQFSGSRSEQRFIVQGEVIVAKNPCLHPGDVRVLSAVNVPDLHHMVDCVVFPQKGTRPHPNECSGSDLDGDVYFVCWDPELIPYKQIDPMDYSPAPTTVLDHEVTIEFLDAEMQDSCSLPPSNIFFGSRIYNYEIFDNCYMLVQEIEEYFTNYIVNDSLGIISNAHTAFADREPGKAMSSPCLELAKLFSIAVDFPKTGVPAEIPQELRVKEYPDFMEKPDKPSYQSHNVIGKLFREVKNLAPNECLIKFLTREKMKRFYDPDMEVEGFEDYIDDAFFYKSKYDYKLGNLMDYYGVKTEAEILSGSIMKMSRSFTKKRDAEAISMAVRSLRKEARSWFNEKGSELDEEIDDAYAKASAWYYVTYHHSYWGQYNEGMNRDHLLSFPWCVYDKLIQIKKEKAALREALELSSLEHRFQRGLHLH</sequence>
<protein>
    <recommendedName>
        <fullName evidence="8">RNA-dependent RNA polymerase</fullName>
        <ecNumber evidence="8">2.7.7.48</ecNumber>
    </recommendedName>
</protein>
<feature type="domain" description="RDR1/2-like PH-like" evidence="10">
    <location>
        <begin position="102"/>
        <end position="251"/>
    </location>
</feature>
<evidence type="ECO:0000259" key="9">
    <source>
        <dbReference type="Pfam" id="PF05183"/>
    </source>
</evidence>
<evidence type="ECO:0000313" key="14">
    <source>
        <dbReference type="EMBL" id="KAA3454040.1"/>
    </source>
</evidence>
<evidence type="ECO:0000313" key="15">
    <source>
        <dbReference type="Proteomes" id="UP000325315"/>
    </source>
</evidence>
<comment type="caution">
    <text evidence="14">The sequence shown here is derived from an EMBL/GenBank/DDBJ whole genome shotgun (WGS) entry which is preliminary data.</text>
</comment>
<accession>A0A5B6U7X7</accession>
<dbReference type="PANTHER" id="PTHR23079:SF1">
    <property type="entry name" value="RNA-DEPENDENT RNA POLYMERASE 1"/>
    <property type="match status" value="1"/>
</dbReference>
<dbReference type="GO" id="GO:0031380">
    <property type="term" value="C:nuclear RNA-directed RNA polymerase complex"/>
    <property type="evidence" value="ECO:0007669"/>
    <property type="project" value="TreeGrafter"/>
</dbReference>
<feature type="domain" description="RDRP helical" evidence="12">
    <location>
        <begin position="269"/>
        <end position="350"/>
    </location>
</feature>
<evidence type="ECO:0000259" key="11">
    <source>
        <dbReference type="Pfam" id="PF26250"/>
    </source>
</evidence>
<dbReference type="PANTHER" id="PTHR23079">
    <property type="entry name" value="RNA-DEPENDENT RNA POLYMERASE"/>
    <property type="match status" value="1"/>
</dbReference>
<dbReference type="InterPro" id="IPR057596">
    <property type="entry name" value="RDRP_core"/>
</dbReference>
<feature type="domain" description="RDRP C-terminal head" evidence="13">
    <location>
        <begin position="985"/>
        <end position="1125"/>
    </location>
</feature>
<keyword evidence="5 8" id="KW-0694">RNA-binding</keyword>
<evidence type="ECO:0000256" key="3">
    <source>
        <dbReference type="ARBA" id="ARBA00022679"/>
    </source>
</evidence>
<evidence type="ECO:0000256" key="6">
    <source>
        <dbReference type="ARBA" id="ARBA00023158"/>
    </source>
</evidence>
<dbReference type="Pfam" id="PF26253">
    <property type="entry name" value="RdRP_head"/>
    <property type="match status" value="1"/>
</dbReference>
<evidence type="ECO:0000256" key="7">
    <source>
        <dbReference type="ARBA" id="ARBA00048744"/>
    </source>
</evidence>
<dbReference type="Pfam" id="PF26250">
    <property type="entry name" value="RRM_RdRP1_2"/>
    <property type="match status" value="1"/>
</dbReference>
<dbReference type="OrthoDB" id="6513042at2759"/>
<dbReference type="EMBL" id="SMMG02000013">
    <property type="protein sequence ID" value="KAA3454040.1"/>
    <property type="molecule type" value="Genomic_DNA"/>
</dbReference>
<dbReference type="InterPro" id="IPR058752">
    <property type="entry name" value="RDRP_C_head"/>
</dbReference>
<evidence type="ECO:0000259" key="10">
    <source>
        <dbReference type="Pfam" id="PF24823"/>
    </source>
</evidence>
<dbReference type="EC" id="2.7.7.48" evidence="8"/>
<dbReference type="Pfam" id="PF05183">
    <property type="entry name" value="RdRP"/>
    <property type="match status" value="1"/>
</dbReference>
<keyword evidence="3 8" id="KW-0808">Transferase</keyword>
<comment type="function">
    <text evidence="8">Probably involved in the RNA silencing pathway and required for the generation of small interfering RNAs (siRNAs).</text>
</comment>
<proteinExistence type="inferred from homology"/>
<keyword evidence="2 8" id="KW-0696">RNA-directed RNA polymerase</keyword>
<evidence type="ECO:0000259" key="12">
    <source>
        <dbReference type="Pfam" id="PF26252"/>
    </source>
</evidence>
<name>A0A5B6U7X7_9ROSI</name>
<evidence type="ECO:0000259" key="13">
    <source>
        <dbReference type="Pfam" id="PF26253"/>
    </source>
</evidence>
<evidence type="ECO:0000256" key="2">
    <source>
        <dbReference type="ARBA" id="ARBA00022484"/>
    </source>
</evidence>
<evidence type="ECO:0000256" key="1">
    <source>
        <dbReference type="ARBA" id="ARBA00005762"/>
    </source>
</evidence>
<comment type="catalytic activity">
    <reaction evidence="7 8">
        <text>RNA(n) + a ribonucleoside 5'-triphosphate = RNA(n+1) + diphosphate</text>
        <dbReference type="Rhea" id="RHEA:21248"/>
        <dbReference type="Rhea" id="RHEA-COMP:14527"/>
        <dbReference type="Rhea" id="RHEA-COMP:17342"/>
        <dbReference type="ChEBI" id="CHEBI:33019"/>
        <dbReference type="ChEBI" id="CHEBI:61557"/>
        <dbReference type="ChEBI" id="CHEBI:140395"/>
        <dbReference type="EC" id="2.7.7.48"/>
    </reaction>
</comment>
<keyword evidence="4 8" id="KW-0548">Nucleotidyltransferase</keyword>
<evidence type="ECO:0000256" key="4">
    <source>
        <dbReference type="ARBA" id="ARBA00022695"/>
    </source>
</evidence>
<dbReference type="CDD" id="cd00590">
    <property type="entry name" value="RRM_SF"/>
    <property type="match status" value="1"/>
</dbReference>
<dbReference type="Proteomes" id="UP000325315">
    <property type="component" value="Unassembled WGS sequence"/>
</dbReference>
<gene>
    <name evidence="14" type="ORF">EPI10_010002</name>
</gene>
<keyword evidence="15" id="KW-1185">Reference proteome</keyword>
<feature type="domain" description="RDRP core" evidence="9">
    <location>
        <begin position="371"/>
        <end position="963"/>
    </location>
</feature>
<dbReference type="GO" id="GO:0003723">
    <property type="term" value="F:RNA binding"/>
    <property type="evidence" value="ECO:0007669"/>
    <property type="project" value="UniProtKB-KW"/>
</dbReference>
<dbReference type="InterPro" id="IPR058763">
    <property type="entry name" value="RRM_RDR1/2-like"/>
</dbReference>
<comment type="similarity">
    <text evidence="1 8">Belongs to the RdRP family.</text>
</comment>
<dbReference type="GO" id="GO:0003968">
    <property type="term" value="F:RNA-directed RNA polymerase activity"/>
    <property type="evidence" value="ECO:0007669"/>
    <property type="project" value="UniProtKB-KW"/>
</dbReference>